<dbReference type="Gene3D" id="3.30.565.40">
    <property type="entry name" value="Fervidobacterium nodosum Rt17-B1 like"/>
    <property type="match status" value="1"/>
</dbReference>
<dbReference type="InterPro" id="IPR037126">
    <property type="entry name" value="PdaC/RsiV-like_sf"/>
</dbReference>
<evidence type="ECO:0000313" key="4">
    <source>
        <dbReference type="EMBL" id="AWG24427.1"/>
    </source>
</evidence>
<accession>A0A2S1LL15</accession>
<feature type="signal peptide" evidence="1">
    <location>
        <begin position="1"/>
        <end position="20"/>
    </location>
</feature>
<keyword evidence="1" id="KW-0732">Signal</keyword>
<keyword evidence="5" id="KW-1185">Reference proteome</keyword>
<evidence type="ECO:0008006" key="6">
    <source>
        <dbReference type="Google" id="ProtNLM"/>
    </source>
</evidence>
<organism evidence="4 5">
    <name type="scientific">Flavobacterium kingsejongi</name>
    <dbReference type="NCBI Taxonomy" id="1678728"/>
    <lineage>
        <taxon>Bacteria</taxon>
        <taxon>Pseudomonadati</taxon>
        <taxon>Bacteroidota</taxon>
        <taxon>Flavobacteriia</taxon>
        <taxon>Flavobacteriales</taxon>
        <taxon>Flavobacteriaceae</taxon>
        <taxon>Flavobacterium</taxon>
    </lineage>
</organism>
<dbReference type="InterPro" id="IPR025303">
    <property type="entry name" value="PdaC"/>
</dbReference>
<dbReference type="RefSeq" id="WP_108736068.1">
    <property type="nucleotide sequence ID" value="NZ_CP020919.1"/>
</dbReference>
<dbReference type="OrthoDB" id="594879at2"/>
<dbReference type="Pfam" id="PF11738">
    <property type="entry name" value="DUF3298"/>
    <property type="match status" value="1"/>
</dbReference>
<reference evidence="4 5" key="1">
    <citation type="submission" date="2017-04" db="EMBL/GenBank/DDBJ databases">
        <title>Complete genome sequence of Flavobacterium kingsejong AJ004.</title>
        <authorList>
            <person name="Lee P.C."/>
        </authorList>
    </citation>
    <scope>NUCLEOTIDE SEQUENCE [LARGE SCALE GENOMIC DNA]</scope>
    <source>
        <strain evidence="4 5">AJ004</strain>
    </source>
</reference>
<gene>
    <name evidence="4" type="ORF">FK004_03855</name>
</gene>
<evidence type="ECO:0000259" key="2">
    <source>
        <dbReference type="Pfam" id="PF11738"/>
    </source>
</evidence>
<dbReference type="Pfam" id="PF13739">
    <property type="entry name" value="PdaC"/>
    <property type="match status" value="1"/>
</dbReference>
<dbReference type="EMBL" id="CP020919">
    <property type="protein sequence ID" value="AWG24427.1"/>
    <property type="molecule type" value="Genomic_DNA"/>
</dbReference>
<dbReference type="AlphaFoldDB" id="A0A2S1LL15"/>
<sequence length="247" mass="27803">MKKILSIAVVALLFASCAKEELSFTSATYEKKSTLPCKENCTAATLVIPVAENAGIVSDSINQTIFNTLRNIVYFGETPSNAKNYNELVDSFIGSYDDMKKKFPDETFGWEAKVKGSVKYESDSIVNIELEHYTFTGGAHGYSGLRSLIFNRQTGKLIPNDQLFKDRNAFKAFAEQKFRALYKIPSGPINATGLMFEDEKFHLPQNIFYTDKGLLLYYNLYEVASYADGAKEVLLSYDEVQPYLKTK</sequence>
<feature type="domain" description="DUF3298" evidence="2">
    <location>
        <begin position="163"/>
        <end position="238"/>
    </location>
</feature>
<evidence type="ECO:0000313" key="5">
    <source>
        <dbReference type="Proteomes" id="UP000244677"/>
    </source>
</evidence>
<dbReference type="InterPro" id="IPR021729">
    <property type="entry name" value="DUF3298"/>
</dbReference>
<proteinExistence type="predicted"/>
<name>A0A2S1LL15_9FLAO</name>
<evidence type="ECO:0000259" key="3">
    <source>
        <dbReference type="Pfam" id="PF13739"/>
    </source>
</evidence>
<feature type="chain" id="PRO_5015683051" description="Deacetylase PdaC domain-containing protein" evidence="1">
    <location>
        <begin position="21"/>
        <end position="247"/>
    </location>
</feature>
<dbReference type="Proteomes" id="UP000244677">
    <property type="component" value="Chromosome"/>
</dbReference>
<dbReference type="PROSITE" id="PS51257">
    <property type="entry name" value="PROKAR_LIPOPROTEIN"/>
    <property type="match status" value="1"/>
</dbReference>
<evidence type="ECO:0000256" key="1">
    <source>
        <dbReference type="SAM" id="SignalP"/>
    </source>
</evidence>
<dbReference type="KEGG" id="fki:FK004_03855"/>
<protein>
    <recommendedName>
        <fullName evidence="6">Deacetylase PdaC domain-containing protein</fullName>
    </recommendedName>
</protein>
<dbReference type="Gene3D" id="3.90.640.20">
    <property type="entry name" value="Heat-shock cognate protein, ATPase"/>
    <property type="match status" value="1"/>
</dbReference>
<feature type="domain" description="Deacetylase PdaC" evidence="3">
    <location>
        <begin position="38"/>
        <end position="142"/>
    </location>
</feature>